<protein>
    <submittedName>
        <fullName evidence="10">Choline dehydrogenase</fullName>
    </submittedName>
</protein>
<evidence type="ECO:0000256" key="6">
    <source>
        <dbReference type="RuleBase" id="RU003968"/>
    </source>
</evidence>
<dbReference type="Pfam" id="PF05199">
    <property type="entry name" value="GMC_oxred_C"/>
    <property type="match status" value="1"/>
</dbReference>
<evidence type="ECO:0000256" key="3">
    <source>
        <dbReference type="ARBA" id="ARBA00022630"/>
    </source>
</evidence>
<keyword evidence="11" id="KW-1185">Reference proteome</keyword>
<comment type="similarity">
    <text evidence="2 6">Belongs to the GMC oxidoreductase family.</text>
</comment>
<dbReference type="SUPFAM" id="SSF54373">
    <property type="entry name" value="FAD-linked reductases, C-terminal domain"/>
    <property type="match status" value="1"/>
</dbReference>
<dbReference type="Pfam" id="PF00732">
    <property type="entry name" value="GMC_oxred_N"/>
    <property type="match status" value="1"/>
</dbReference>
<dbReference type="InterPro" id="IPR000172">
    <property type="entry name" value="GMC_OxRdtase_N"/>
</dbReference>
<dbReference type="InterPro" id="IPR036188">
    <property type="entry name" value="FAD/NAD-bd_sf"/>
</dbReference>
<sequence length="537" mass="57585">MYDYIVVGAGSAGCVLAARLTEDPGTRVLLLEAGPADTAEEIRLPMAWPRLLQSAYDWRYLSEPEPGLGGRRRVLPVGRTLGGSSSINAMIYVRGNKRDFDDWAALGARGWGWDDVLPYFRRAEDNTRGADELRGVGGPLGVTDNSSRHPIMADLIKAGVQAGHPRNPDLNGAQQDGFGWYQVTVRDGVRSSTAAAYLRPVVHRPNLHVWTDTLVHRVVLDGGRAVGVEAERAGELVSLRAEREVVVSAGAYNSPKLLMLSGVGIPADLEAMGIRPVVDLPVGENLRDHPHVALVYLTDTETKETQFTPENLELWRATGGGPLSSNLGEAGGFLRTRPDLPAPDVEVTASPAMFLDEGLTAPYDHAFMLGPTLLTPTSRGRVSLRTAMPGSAPRILHNYLTTEEDRQAVVRGVRALLSVADQPALKAHRRAPLSVPDSDSDADILRFARRVTNSLFHPVGTCAIGSVVDPELRVHGVTGLRVVDASVMPTLVRGNTNATTIMIGEKASDLIRGRGAADDQDVSDGSWSAAGQPTGLT</sequence>
<reference evidence="10 11" key="1">
    <citation type="submission" date="2015-10" db="EMBL/GenBank/DDBJ databases">
        <title>Draft genome sequence of Streptomyces sp. RV15, isolated from a marine sponge.</title>
        <authorList>
            <person name="Ruckert C."/>
            <person name="Abdelmohsen U.R."/>
            <person name="Winkler A."/>
            <person name="Hentschel U."/>
            <person name="Kalinowski J."/>
            <person name="Kampfer P."/>
            <person name="Glaeser S."/>
        </authorList>
    </citation>
    <scope>NUCLEOTIDE SEQUENCE [LARGE SCALE GENOMIC DNA]</scope>
    <source>
        <strain evidence="10 11">RV15</strain>
    </source>
</reference>
<feature type="compositionally biased region" description="Polar residues" evidence="7">
    <location>
        <begin position="523"/>
        <end position="537"/>
    </location>
</feature>
<evidence type="ECO:0000259" key="9">
    <source>
        <dbReference type="PROSITE" id="PS00624"/>
    </source>
</evidence>
<feature type="domain" description="Glucose-methanol-choline oxidoreductase N-terminal" evidence="9">
    <location>
        <begin position="250"/>
        <end position="264"/>
    </location>
</feature>
<accession>A0A101UR18</accession>
<evidence type="ECO:0000259" key="8">
    <source>
        <dbReference type="PROSITE" id="PS00623"/>
    </source>
</evidence>
<feature type="region of interest" description="Disordered" evidence="7">
    <location>
        <begin position="514"/>
        <end position="537"/>
    </location>
</feature>
<evidence type="ECO:0000313" key="10">
    <source>
        <dbReference type="EMBL" id="KUO15313.1"/>
    </source>
</evidence>
<evidence type="ECO:0000256" key="4">
    <source>
        <dbReference type="ARBA" id="ARBA00022827"/>
    </source>
</evidence>
<dbReference type="RefSeq" id="WP_067033492.1">
    <property type="nucleotide sequence ID" value="NZ_KQ949119.1"/>
</dbReference>
<dbReference type="GO" id="GO:0016614">
    <property type="term" value="F:oxidoreductase activity, acting on CH-OH group of donors"/>
    <property type="evidence" value="ECO:0007669"/>
    <property type="project" value="InterPro"/>
</dbReference>
<dbReference type="SUPFAM" id="SSF51905">
    <property type="entry name" value="FAD/NAD(P)-binding domain"/>
    <property type="match status" value="1"/>
</dbReference>
<gene>
    <name evidence="10" type="ORF">AQJ91_42235</name>
</gene>
<organism evidence="10 11">
    <name type="scientific">Streptomyces dysideae</name>
    <dbReference type="NCBI Taxonomy" id="909626"/>
    <lineage>
        <taxon>Bacteria</taxon>
        <taxon>Bacillati</taxon>
        <taxon>Actinomycetota</taxon>
        <taxon>Actinomycetes</taxon>
        <taxon>Kitasatosporales</taxon>
        <taxon>Streptomycetaceae</taxon>
        <taxon>Streptomyces</taxon>
    </lineage>
</organism>
<keyword evidence="3 6" id="KW-0285">Flavoprotein</keyword>
<dbReference type="Proteomes" id="UP000053260">
    <property type="component" value="Unassembled WGS sequence"/>
</dbReference>
<dbReference type="Gene3D" id="3.50.50.60">
    <property type="entry name" value="FAD/NAD(P)-binding domain"/>
    <property type="match status" value="1"/>
</dbReference>
<evidence type="ECO:0000313" key="11">
    <source>
        <dbReference type="Proteomes" id="UP000053260"/>
    </source>
</evidence>
<comment type="cofactor">
    <cofactor evidence="1 5">
        <name>FAD</name>
        <dbReference type="ChEBI" id="CHEBI:57692"/>
    </cofactor>
</comment>
<dbReference type="PROSITE" id="PS00623">
    <property type="entry name" value="GMC_OXRED_1"/>
    <property type="match status" value="1"/>
</dbReference>
<dbReference type="Gene3D" id="3.30.560.10">
    <property type="entry name" value="Glucose Oxidase, domain 3"/>
    <property type="match status" value="1"/>
</dbReference>
<dbReference type="InterPro" id="IPR007867">
    <property type="entry name" value="GMC_OxRtase_C"/>
</dbReference>
<feature type="binding site" evidence="5">
    <location>
        <position position="215"/>
    </location>
    <ligand>
        <name>FAD</name>
        <dbReference type="ChEBI" id="CHEBI:57692"/>
    </ligand>
</feature>
<dbReference type="InterPro" id="IPR012132">
    <property type="entry name" value="GMC_OxRdtase"/>
</dbReference>
<dbReference type="EMBL" id="LMXB01000117">
    <property type="protein sequence ID" value="KUO15313.1"/>
    <property type="molecule type" value="Genomic_DNA"/>
</dbReference>
<name>A0A101UR18_9ACTN</name>
<dbReference type="AlphaFoldDB" id="A0A101UR18"/>
<evidence type="ECO:0000256" key="2">
    <source>
        <dbReference type="ARBA" id="ARBA00010790"/>
    </source>
</evidence>
<evidence type="ECO:0000256" key="7">
    <source>
        <dbReference type="SAM" id="MobiDB-lite"/>
    </source>
</evidence>
<dbReference type="OrthoDB" id="9785276at2"/>
<dbReference type="PANTHER" id="PTHR11552:SF147">
    <property type="entry name" value="CHOLINE DEHYDROGENASE, MITOCHONDRIAL"/>
    <property type="match status" value="1"/>
</dbReference>
<dbReference type="PANTHER" id="PTHR11552">
    <property type="entry name" value="GLUCOSE-METHANOL-CHOLINE GMC OXIDOREDUCTASE"/>
    <property type="match status" value="1"/>
</dbReference>
<comment type="caution">
    <text evidence="10">The sequence shown here is derived from an EMBL/GenBank/DDBJ whole genome shotgun (WGS) entry which is preliminary data.</text>
</comment>
<dbReference type="GO" id="GO:0050660">
    <property type="term" value="F:flavin adenine dinucleotide binding"/>
    <property type="evidence" value="ECO:0007669"/>
    <property type="project" value="InterPro"/>
</dbReference>
<dbReference type="STRING" id="909626.AQJ91_42235"/>
<keyword evidence="4 5" id="KW-0274">FAD</keyword>
<evidence type="ECO:0000256" key="1">
    <source>
        <dbReference type="ARBA" id="ARBA00001974"/>
    </source>
</evidence>
<proteinExistence type="inferred from homology"/>
<dbReference type="PIRSF" id="PIRSF000137">
    <property type="entry name" value="Alcohol_oxidase"/>
    <property type="match status" value="1"/>
</dbReference>
<evidence type="ECO:0000256" key="5">
    <source>
        <dbReference type="PIRSR" id="PIRSR000137-2"/>
    </source>
</evidence>
<feature type="domain" description="Glucose-methanol-choline oxidoreductase N-terminal" evidence="8">
    <location>
        <begin position="78"/>
        <end position="101"/>
    </location>
</feature>
<dbReference type="PROSITE" id="PS00624">
    <property type="entry name" value="GMC_OXRED_2"/>
    <property type="match status" value="1"/>
</dbReference>